<dbReference type="Gene3D" id="3.40.190.10">
    <property type="entry name" value="Periplasmic binding protein-like II"/>
    <property type="match status" value="1"/>
</dbReference>
<accession>A0ABQ2FA91</accession>
<reference evidence="4" key="1">
    <citation type="journal article" date="2019" name="Int. J. Syst. Evol. Microbiol.">
        <title>The Global Catalogue of Microorganisms (GCM) 10K type strain sequencing project: providing services to taxonomists for standard genome sequencing and annotation.</title>
        <authorList>
            <consortium name="The Broad Institute Genomics Platform"/>
            <consortium name="The Broad Institute Genome Sequencing Center for Infectious Disease"/>
            <person name="Wu L."/>
            <person name="Ma J."/>
        </authorList>
    </citation>
    <scope>NUCLEOTIDE SEQUENCE [LARGE SCALE GENOMIC DNA]</scope>
    <source>
        <strain evidence="4">CGMCC 1.5362</strain>
    </source>
</reference>
<protein>
    <submittedName>
        <fullName evidence="3">ABC transporter substrate-binding protein</fullName>
    </submittedName>
</protein>
<dbReference type="Proteomes" id="UP000662111">
    <property type="component" value="Unassembled WGS sequence"/>
</dbReference>
<evidence type="ECO:0000256" key="1">
    <source>
        <dbReference type="SAM" id="MobiDB-lite"/>
    </source>
</evidence>
<evidence type="ECO:0000259" key="2">
    <source>
        <dbReference type="Pfam" id="PF00497"/>
    </source>
</evidence>
<comment type="caution">
    <text evidence="3">The sequence shown here is derived from an EMBL/GenBank/DDBJ whole genome shotgun (WGS) entry which is preliminary data.</text>
</comment>
<dbReference type="SUPFAM" id="SSF53850">
    <property type="entry name" value="Periplasmic binding protein-like II"/>
    <property type="match status" value="1"/>
</dbReference>
<feature type="region of interest" description="Disordered" evidence="1">
    <location>
        <begin position="35"/>
        <end position="58"/>
    </location>
</feature>
<gene>
    <name evidence="3" type="ORF">GCM10011509_26810</name>
</gene>
<dbReference type="InterPro" id="IPR001638">
    <property type="entry name" value="Solute-binding_3/MltF_N"/>
</dbReference>
<sequence length="153" mass="15886">MSAVLAAALLGGCGIQIPTDPDGTLEEIRASGELHVGVSPHPPFTTLPPSEGQPPGGSEVELVSAFAETVGAEPVWVVGGEEALVKQLEKGEIQLLVGGLTEKSPWSTKVALTRPYVTTPEDGEQVKHVIAAVPGENALLSELERYLDGEGGR</sequence>
<name>A0ABQ2FA91_9MICO</name>
<evidence type="ECO:0000313" key="3">
    <source>
        <dbReference type="EMBL" id="GGK76852.1"/>
    </source>
</evidence>
<evidence type="ECO:0000313" key="4">
    <source>
        <dbReference type="Proteomes" id="UP000662111"/>
    </source>
</evidence>
<organism evidence="3 4">
    <name type="scientific">Ornithinimicrobium pekingense</name>
    <dbReference type="NCBI Taxonomy" id="384677"/>
    <lineage>
        <taxon>Bacteria</taxon>
        <taxon>Bacillati</taxon>
        <taxon>Actinomycetota</taxon>
        <taxon>Actinomycetes</taxon>
        <taxon>Micrococcales</taxon>
        <taxon>Ornithinimicrobiaceae</taxon>
        <taxon>Ornithinimicrobium</taxon>
    </lineage>
</organism>
<feature type="domain" description="Solute-binding protein family 3/N-terminal" evidence="2">
    <location>
        <begin position="34"/>
        <end position="119"/>
    </location>
</feature>
<dbReference type="EMBL" id="BMLB01000006">
    <property type="protein sequence ID" value="GGK76852.1"/>
    <property type="molecule type" value="Genomic_DNA"/>
</dbReference>
<dbReference type="Pfam" id="PF00497">
    <property type="entry name" value="SBP_bac_3"/>
    <property type="match status" value="1"/>
</dbReference>
<keyword evidence="4" id="KW-1185">Reference proteome</keyword>
<proteinExistence type="predicted"/>